<dbReference type="EnsemblMetazoa" id="tetur13g02990.1">
    <property type="protein sequence ID" value="tetur13g02990.1"/>
    <property type="gene ID" value="tetur13g02990"/>
</dbReference>
<evidence type="ECO:0000313" key="1">
    <source>
        <dbReference type="EnsemblMetazoa" id="tetur13g02990.1"/>
    </source>
</evidence>
<sequence>MHTFDQKSDTLPNLGSFGCPVMCKLKIVAHSKLLNF</sequence>
<name>T1KKA5_TETUR</name>
<evidence type="ECO:0000313" key="2">
    <source>
        <dbReference type="Proteomes" id="UP000015104"/>
    </source>
</evidence>
<dbReference type="AlphaFoldDB" id="T1KKA5"/>
<reference evidence="1" key="2">
    <citation type="submission" date="2015-06" db="UniProtKB">
        <authorList>
            <consortium name="EnsemblMetazoa"/>
        </authorList>
    </citation>
    <scope>IDENTIFICATION</scope>
</reference>
<accession>T1KKA5</accession>
<dbReference type="Proteomes" id="UP000015104">
    <property type="component" value="Unassembled WGS sequence"/>
</dbReference>
<reference evidence="2" key="1">
    <citation type="submission" date="2011-08" db="EMBL/GenBank/DDBJ databases">
        <authorList>
            <person name="Rombauts S."/>
        </authorList>
    </citation>
    <scope>NUCLEOTIDE SEQUENCE</scope>
    <source>
        <strain evidence="2">London</strain>
    </source>
</reference>
<organism evidence="1 2">
    <name type="scientific">Tetranychus urticae</name>
    <name type="common">Two-spotted spider mite</name>
    <dbReference type="NCBI Taxonomy" id="32264"/>
    <lineage>
        <taxon>Eukaryota</taxon>
        <taxon>Metazoa</taxon>
        <taxon>Ecdysozoa</taxon>
        <taxon>Arthropoda</taxon>
        <taxon>Chelicerata</taxon>
        <taxon>Arachnida</taxon>
        <taxon>Acari</taxon>
        <taxon>Acariformes</taxon>
        <taxon>Trombidiformes</taxon>
        <taxon>Prostigmata</taxon>
        <taxon>Eleutherengona</taxon>
        <taxon>Raphignathae</taxon>
        <taxon>Tetranychoidea</taxon>
        <taxon>Tetranychidae</taxon>
        <taxon>Tetranychus</taxon>
    </lineage>
</organism>
<proteinExistence type="predicted"/>
<keyword evidence="2" id="KW-1185">Reference proteome</keyword>
<dbReference type="EMBL" id="CAEY01000175">
    <property type="status" value="NOT_ANNOTATED_CDS"/>
    <property type="molecule type" value="Genomic_DNA"/>
</dbReference>
<protein>
    <submittedName>
        <fullName evidence="1">Uncharacterized protein</fullName>
    </submittedName>
</protein>
<dbReference type="HOGENOM" id="CLU_3360316_0_0_1"/>